<keyword evidence="4" id="KW-1185">Reference proteome</keyword>
<keyword evidence="1" id="KW-0812">Transmembrane</keyword>
<accession>V6LXS2</accession>
<protein>
    <submittedName>
        <fullName evidence="2">Uncharacterized protein</fullName>
    </submittedName>
</protein>
<feature type="transmembrane region" description="Helical" evidence="1">
    <location>
        <begin position="510"/>
        <end position="533"/>
    </location>
</feature>
<dbReference type="AlphaFoldDB" id="V6LXS2"/>
<organism evidence="2">
    <name type="scientific">Spironucleus salmonicida</name>
    <dbReference type="NCBI Taxonomy" id="348837"/>
    <lineage>
        <taxon>Eukaryota</taxon>
        <taxon>Metamonada</taxon>
        <taxon>Diplomonadida</taxon>
        <taxon>Hexamitidae</taxon>
        <taxon>Hexamitinae</taxon>
        <taxon>Spironucleus</taxon>
    </lineage>
</organism>
<evidence type="ECO:0000313" key="3">
    <source>
        <dbReference type="EMBL" id="KAH0571672.1"/>
    </source>
</evidence>
<evidence type="ECO:0000313" key="2">
    <source>
        <dbReference type="EMBL" id="EST49048.1"/>
    </source>
</evidence>
<dbReference type="VEuPathDB" id="GiardiaDB:SS50377_25862"/>
<proteinExistence type="predicted"/>
<gene>
    <name evidence="2" type="ORF">SS50377_10688</name>
    <name evidence="3" type="ORF">SS50377_25862</name>
</gene>
<dbReference type="Proteomes" id="UP000018208">
    <property type="component" value="Unassembled WGS sequence"/>
</dbReference>
<evidence type="ECO:0000256" key="1">
    <source>
        <dbReference type="SAM" id="Phobius"/>
    </source>
</evidence>
<dbReference type="EMBL" id="KI545964">
    <property type="protein sequence ID" value="EST49048.1"/>
    <property type="molecule type" value="Genomic_DNA"/>
</dbReference>
<sequence length="539" mass="60638">MLILLQFSCFEDDSQVIYNPITAQVTFTAKYITTETQLCSFLLQKTATPQIKLGPISFIGNPMIFTSEDNIFLVLDCPTPICATECSTSFDSKTCRDCKVQRTKLCAPASEATVAQIEYIFNEENIQMEFAAGKFLVSASIRGGCFQNYKVLYTQNQLIFSGTPFLCPIELTAEAIAAQAANNCKKPIGITPVDCPWIQVVINDQVISVDAYKKEDLLSMGSFKMDCDVIDSSYQKLCQQLMKEVNQLNDVTIQIQLAVAIKRNIGTTPKIDMPLMESYLITGNVNEITAKDSSDCFQDIQIDAFEHVSILHLKWNNSPKNCPDEKYDQVIVEISGFTSDFYQYNNILPSITSEIESFEIACTNAVNQTECIGNYSIALNDYRVNQVLQLIYLKDEQIVSTNKFSVSLDQEQFRNATIVIFEESICVHIDHVPWAKVISGDLDLQLIMNDQNIKWRQLYKSDKTPYCSAISRLTSSKISFDCLSSQGQLFVNGNEMPVEKCQNAQPPALFWKQVLILGIGFSGFCALVVLIFFTRRIKE</sequence>
<reference evidence="3" key="2">
    <citation type="submission" date="2020-12" db="EMBL/GenBank/DDBJ databases">
        <title>New Spironucleus salmonicida genome in near-complete chromosomes.</title>
        <authorList>
            <person name="Xu F."/>
            <person name="Kurt Z."/>
            <person name="Jimenez-Gonzalez A."/>
            <person name="Astvaldsson A."/>
            <person name="Andersson J.O."/>
            <person name="Svard S.G."/>
        </authorList>
    </citation>
    <scope>NUCLEOTIDE SEQUENCE</scope>
    <source>
        <strain evidence="3">ATCC 50377</strain>
    </source>
</reference>
<dbReference type="EMBL" id="AUWU02000006">
    <property type="protein sequence ID" value="KAH0571672.1"/>
    <property type="molecule type" value="Genomic_DNA"/>
</dbReference>
<name>V6LXS2_9EUKA</name>
<keyword evidence="1" id="KW-0472">Membrane</keyword>
<reference evidence="2 3" key="1">
    <citation type="journal article" date="2014" name="PLoS Genet.">
        <title>The Genome of Spironucleus salmonicida Highlights a Fish Pathogen Adapted to Fluctuating Environments.</title>
        <authorList>
            <person name="Xu F."/>
            <person name="Jerlstrom-Hultqvist J."/>
            <person name="Einarsson E."/>
            <person name="Astvaldsson A."/>
            <person name="Svard S.G."/>
            <person name="Andersson J.O."/>
        </authorList>
    </citation>
    <scope>NUCLEOTIDE SEQUENCE</scope>
    <source>
        <strain evidence="3">ATCC 50377</strain>
    </source>
</reference>
<keyword evidence="1" id="KW-1133">Transmembrane helix</keyword>
<evidence type="ECO:0000313" key="4">
    <source>
        <dbReference type="Proteomes" id="UP000018208"/>
    </source>
</evidence>